<dbReference type="Gene3D" id="3.40.50.300">
    <property type="entry name" value="P-loop containing nucleotide triphosphate hydrolases"/>
    <property type="match status" value="1"/>
</dbReference>
<dbReference type="PROSITE" id="PS50893">
    <property type="entry name" value="ABC_TRANSPORTER_2"/>
    <property type="match status" value="1"/>
</dbReference>
<evidence type="ECO:0000256" key="1">
    <source>
        <dbReference type="ARBA" id="ARBA00022448"/>
    </source>
</evidence>
<dbReference type="EMBL" id="JACIBV010000001">
    <property type="protein sequence ID" value="MBB3724699.1"/>
    <property type="molecule type" value="Genomic_DNA"/>
</dbReference>
<dbReference type="GO" id="GO:0017004">
    <property type="term" value="P:cytochrome complex assembly"/>
    <property type="evidence" value="ECO:0007669"/>
    <property type="project" value="UniProtKB-KW"/>
</dbReference>
<dbReference type="RefSeq" id="WP_183642993.1">
    <property type="nucleotide sequence ID" value="NZ_JACIBV010000001.1"/>
</dbReference>
<evidence type="ECO:0000256" key="4">
    <source>
        <dbReference type="ARBA" id="ARBA00022840"/>
    </source>
</evidence>
<dbReference type="InterPro" id="IPR003593">
    <property type="entry name" value="AAA+_ATPase"/>
</dbReference>
<gene>
    <name evidence="6" type="ORF">FHR33_000559</name>
</gene>
<evidence type="ECO:0000256" key="3">
    <source>
        <dbReference type="ARBA" id="ARBA00022748"/>
    </source>
</evidence>
<dbReference type="GO" id="GO:0022857">
    <property type="term" value="F:transmembrane transporter activity"/>
    <property type="evidence" value="ECO:0007669"/>
    <property type="project" value="InterPro"/>
</dbReference>
<keyword evidence="7" id="KW-1185">Reference proteome</keyword>
<dbReference type="SUPFAM" id="SSF52540">
    <property type="entry name" value="P-loop containing nucleoside triphosphate hydrolases"/>
    <property type="match status" value="1"/>
</dbReference>
<evidence type="ECO:0000313" key="6">
    <source>
        <dbReference type="EMBL" id="MBB3724699.1"/>
    </source>
</evidence>
<keyword evidence="1" id="KW-0813">Transport</keyword>
<evidence type="ECO:0000313" key="7">
    <source>
        <dbReference type="Proteomes" id="UP000579945"/>
    </source>
</evidence>
<name>A0A7W5V2Y7_9ACTN</name>
<dbReference type="InterPro" id="IPR027417">
    <property type="entry name" value="P-loop_NTPase"/>
</dbReference>
<dbReference type="InterPro" id="IPR051782">
    <property type="entry name" value="ABC_Transporter_VariousFunc"/>
</dbReference>
<comment type="caution">
    <text evidence="6">The sequence shown here is derived from an EMBL/GenBank/DDBJ whole genome shotgun (WGS) entry which is preliminary data.</text>
</comment>
<evidence type="ECO:0000259" key="5">
    <source>
        <dbReference type="PROSITE" id="PS50893"/>
    </source>
</evidence>
<organism evidence="6 7">
    <name type="scientific">Nonomuraea dietziae</name>
    <dbReference type="NCBI Taxonomy" id="65515"/>
    <lineage>
        <taxon>Bacteria</taxon>
        <taxon>Bacillati</taxon>
        <taxon>Actinomycetota</taxon>
        <taxon>Actinomycetes</taxon>
        <taxon>Streptosporangiales</taxon>
        <taxon>Streptosporangiaceae</taxon>
        <taxon>Nonomuraea</taxon>
    </lineage>
</organism>
<dbReference type="AlphaFoldDB" id="A0A7W5V2Y7"/>
<dbReference type="Proteomes" id="UP000579945">
    <property type="component" value="Unassembled WGS sequence"/>
</dbReference>
<dbReference type="GeneID" id="95387184"/>
<accession>A0A7W5V2Y7</accession>
<dbReference type="GO" id="GO:0005524">
    <property type="term" value="F:ATP binding"/>
    <property type="evidence" value="ECO:0007669"/>
    <property type="project" value="UniProtKB-KW"/>
</dbReference>
<dbReference type="InterPro" id="IPR003439">
    <property type="entry name" value="ABC_transporter-like_ATP-bd"/>
</dbReference>
<evidence type="ECO:0000256" key="2">
    <source>
        <dbReference type="ARBA" id="ARBA00022741"/>
    </source>
</evidence>
<keyword evidence="2" id="KW-0547">Nucleotide-binding</keyword>
<dbReference type="PANTHER" id="PTHR42939">
    <property type="entry name" value="ABC TRANSPORTER ATP-BINDING PROTEIN ALBC-RELATED"/>
    <property type="match status" value="1"/>
</dbReference>
<dbReference type="NCBIfam" id="TIGR01189">
    <property type="entry name" value="ccmA"/>
    <property type="match status" value="1"/>
</dbReference>
<dbReference type="PANTHER" id="PTHR42939:SF1">
    <property type="entry name" value="ABC TRANSPORTER ATP-BINDING PROTEIN ALBC-RELATED"/>
    <property type="match status" value="1"/>
</dbReference>
<dbReference type="SMART" id="SM00382">
    <property type="entry name" value="AAA"/>
    <property type="match status" value="1"/>
</dbReference>
<proteinExistence type="predicted"/>
<keyword evidence="4 6" id="KW-0067">ATP-binding</keyword>
<reference evidence="6 7" key="1">
    <citation type="submission" date="2020-08" db="EMBL/GenBank/DDBJ databases">
        <title>Sequencing the genomes of 1000 actinobacteria strains.</title>
        <authorList>
            <person name="Klenk H.-P."/>
        </authorList>
    </citation>
    <scope>NUCLEOTIDE SEQUENCE [LARGE SCALE GENOMIC DNA]</scope>
    <source>
        <strain evidence="6 7">DSM 44320</strain>
    </source>
</reference>
<dbReference type="CDD" id="cd03230">
    <property type="entry name" value="ABC_DR_subfamily_A"/>
    <property type="match status" value="1"/>
</dbReference>
<protein>
    <submittedName>
        <fullName evidence="6">Heme ABC exporter ATP-binding subunit CcmA</fullName>
    </submittedName>
</protein>
<dbReference type="Pfam" id="PF00005">
    <property type="entry name" value="ABC_tran"/>
    <property type="match status" value="1"/>
</dbReference>
<feature type="domain" description="ABC transporter" evidence="5">
    <location>
        <begin position="1"/>
        <end position="208"/>
    </location>
</feature>
<sequence length="208" mass="22007">MKTEIISARGVRVDLGGRAVLRGVDLTAGPGQIVAVAGENGVGKSTLLRCLAGLHSPSAGHVEVLDAPPADTAGFWREVALTGDEPAWYPGMSVREHLELAVSVHDGGRLSVEEALTAFDLQERAELHPLALSTGQRQRLSLAMALIRPSRLLLLDEPERGLDTAFRARLAGVLRRYAAEGGSVIMATHDHELAGECGARLVTLEAAV</sequence>
<dbReference type="GO" id="GO:0016887">
    <property type="term" value="F:ATP hydrolysis activity"/>
    <property type="evidence" value="ECO:0007669"/>
    <property type="project" value="InterPro"/>
</dbReference>
<keyword evidence="3" id="KW-0201">Cytochrome c-type biogenesis</keyword>
<dbReference type="InterPro" id="IPR005895">
    <property type="entry name" value="ABC_transptr_haem_export_CcmA"/>
</dbReference>